<evidence type="ECO:0008006" key="3">
    <source>
        <dbReference type="Google" id="ProtNLM"/>
    </source>
</evidence>
<sequence>MKKLLIPIVSLLFIISLDSCKKDSDNQSEQQQPVGDTTRVVKTIYTHSSSSSTPETTYYEYDKSGRIVALKDSADATYYFNISYSGDEAIIQQSPAEPGNFSFTARYKLNSNRLPVQRIGVEYMNEMTATYPTFQVHADTTNYEYNAAGLLVKATGNHFDTTWRTSSVASTRRPYTISYTNQDGKLMAIKITAVEYYGYTQTGGTPNKSTVNIEENYSFEYTKNYPNKVDSINAWLFVEAGVLYGDNAPTIKYAYLHDKMNHSTKRTYVESGYVSNDTDDPQTRTIEYFPSGYVSSVTFGDGTYWDKTGFFYNKQ</sequence>
<name>A0ABS3Z3I1_9BACT</name>
<evidence type="ECO:0000313" key="2">
    <source>
        <dbReference type="Proteomes" id="UP000677244"/>
    </source>
</evidence>
<dbReference type="Proteomes" id="UP000677244">
    <property type="component" value="Unassembled WGS sequence"/>
</dbReference>
<proteinExistence type="predicted"/>
<keyword evidence="2" id="KW-1185">Reference proteome</keyword>
<reference evidence="1 2" key="1">
    <citation type="submission" date="2021-03" db="EMBL/GenBank/DDBJ databases">
        <title>Assistant Professor.</title>
        <authorList>
            <person name="Huq M.A."/>
        </authorList>
    </citation>
    <scope>NUCLEOTIDE SEQUENCE [LARGE SCALE GENOMIC DNA]</scope>
    <source>
        <strain evidence="1 2">MAH-29</strain>
    </source>
</reference>
<accession>A0ABS3Z3I1</accession>
<dbReference type="RefSeq" id="WP_209143578.1">
    <property type="nucleotide sequence ID" value="NZ_JAGHKO010000016.1"/>
</dbReference>
<organism evidence="1 2">
    <name type="scientific">Niastella soli</name>
    <dbReference type="NCBI Taxonomy" id="2821487"/>
    <lineage>
        <taxon>Bacteria</taxon>
        <taxon>Pseudomonadati</taxon>
        <taxon>Bacteroidota</taxon>
        <taxon>Chitinophagia</taxon>
        <taxon>Chitinophagales</taxon>
        <taxon>Chitinophagaceae</taxon>
        <taxon>Niastella</taxon>
    </lineage>
</organism>
<gene>
    <name evidence="1" type="ORF">J7I42_30825</name>
</gene>
<dbReference type="EMBL" id="JAGHKO010000016">
    <property type="protein sequence ID" value="MBO9204723.1"/>
    <property type="molecule type" value="Genomic_DNA"/>
</dbReference>
<evidence type="ECO:0000313" key="1">
    <source>
        <dbReference type="EMBL" id="MBO9204723.1"/>
    </source>
</evidence>
<comment type="caution">
    <text evidence="1">The sequence shown here is derived from an EMBL/GenBank/DDBJ whole genome shotgun (WGS) entry which is preliminary data.</text>
</comment>
<protein>
    <recommendedName>
        <fullName evidence="3">DUF4595 domain-containing protein</fullName>
    </recommendedName>
</protein>